<dbReference type="AlphaFoldDB" id="A0A6V8NFD3"/>
<dbReference type="SUPFAM" id="SSF53098">
    <property type="entry name" value="Ribonuclease H-like"/>
    <property type="match status" value="1"/>
</dbReference>
<evidence type="ECO:0000313" key="5">
    <source>
        <dbReference type="Proteomes" id="UP000574717"/>
    </source>
</evidence>
<gene>
    <name evidence="2" type="ORF">HKBW3S03_00403</name>
    <name evidence="3" type="ORF">HKBW3S47_00986</name>
</gene>
<feature type="domain" description="Transposase IS4-like" evidence="1">
    <location>
        <begin position="109"/>
        <end position="269"/>
    </location>
</feature>
<dbReference type="Proteomes" id="UP000574717">
    <property type="component" value="Unassembled WGS sequence"/>
</dbReference>
<dbReference type="EMBL" id="BLRU01000020">
    <property type="protein sequence ID" value="GFP18898.1"/>
    <property type="molecule type" value="Genomic_DNA"/>
</dbReference>
<evidence type="ECO:0000313" key="2">
    <source>
        <dbReference type="EMBL" id="GFP18898.1"/>
    </source>
</evidence>
<organism evidence="2 5">
    <name type="scientific">Candidatus Hakubella thermalkaliphila</name>
    <dbReference type="NCBI Taxonomy" id="2754717"/>
    <lineage>
        <taxon>Bacteria</taxon>
        <taxon>Bacillati</taxon>
        <taxon>Actinomycetota</taxon>
        <taxon>Actinomycetota incertae sedis</taxon>
        <taxon>Candidatus Hakubellales</taxon>
        <taxon>Candidatus Hakubellaceae</taxon>
        <taxon>Candidatus Hakubella</taxon>
    </lineage>
</organism>
<proteinExistence type="predicted"/>
<reference evidence="4 5" key="1">
    <citation type="journal article" date="2020" name="Front. Microbiol.">
        <title>Single-cell genomics of novel Actinobacteria with the Wood-Ljungdahl pathway discovered in a serpentinizing system.</title>
        <authorList>
            <person name="Merino N."/>
            <person name="Kawai M."/>
            <person name="Boyd E.S."/>
            <person name="Colman D.R."/>
            <person name="McGlynn S.E."/>
            <person name="Nealson K.H."/>
            <person name="Kurokawa K."/>
            <person name="Hongoh Y."/>
        </authorList>
    </citation>
    <scope>NUCLEOTIDE SEQUENCE [LARGE SCALE GENOMIC DNA]</scope>
    <source>
        <strain evidence="2 5">S03</strain>
        <strain evidence="3 4">S47</strain>
    </source>
</reference>
<dbReference type="EMBL" id="BLSD01000042">
    <property type="protein sequence ID" value="GFP39287.1"/>
    <property type="molecule type" value="Genomic_DNA"/>
</dbReference>
<dbReference type="Proteomes" id="UP000569018">
    <property type="component" value="Unassembled WGS sequence"/>
</dbReference>
<accession>A0A6V8NFD3</accession>
<comment type="caution">
    <text evidence="2">The sequence shown here is derived from an EMBL/GenBank/DDBJ whole genome shotgun (WGS) entry which is preliminary data.</text>
</comment>
<dbReference type="GO" id="GO:0006313">
    <property type="term" value="P:DNA transposition"/>
    <property type="evidence" value="ECO:0007669"/>
    <property type="project" value="InterPro"/>
</dbReference>
<dbReference type="RefSeq" id="WP_176236764.1">
    <property type="nucleotide sequence ID" value="NZ_BLRU01000020.1"/>
</dbReference>
<name>A0A6V8NFD3_9ACTN</name>
<dbReference type="GO" id="GO:0004803">
    <property type="term" value="F:transposase activity"/>
    <property type="evidence" value="ECO:0007669"/>
    <property type="project" value="InterPro"/>
</dbReference>
<evidence type="ECO:0000259" key="1">
    <source>
        <dbReference type="Pfam" id="PF01609"/>
    </source>
</evidence>
<dbReference type="InterPro" id="IPR012337">
    <property type="entry name" value="RNaseH-like_sf"/>
</dbReference>
<dbReference type="Pfam" id="PF01609">
    <property type="entry name" value="DDE_Tnp_1"/>
    <property type="match status" value="1"/>
</dbReference>
<evidence type="ECO:0000313" key="4">
    <source>
        <dbReference type="Proteomes" id="UP000569018"/>
    </source>
</evidence>
<evidence type="ECO:0000313" key="3">
    <source>
        <dbReference type="EMBL" id="GFP39287.1"/>
    </source>
</evidence>
<dbReference type="InterPro" id="IPR002559">
    <property type="entry name" value="Transposase_11"/>
</dbReference>
<protein>
    <recommendedName>
        <fullName evidence="1">Transposase IS4-like domain-containing protein</fullName>
    </recommendedName>
</protein>
<sequence length="354" mass="41026">MVCLSGLPFICSPVTENRFFNQIPTAHSEEFLLEMGKRQKQLGYLKGNIVNTDSHSIRSFSRMHMPKSYLSKEKIYDKSIRTFWTQDQETKNPIFLKASYSGTTVSMAVPDLMDKTLQILQNPFLSAMDKEHFVGTLLSQLDEKGIRVILPIRNSDKRLKEMEAIDASQFTQRFEGRRLADVFTYLKDYPDPLRFLVLKVREDGETKYVGFITNDVNMTPRALLKIYRKRWRIENLFSEGDFLGFNLLVSTNLNAITANLALKLMAFNLMSAFRNDLGGEFLSMTPDLVHRHFLRNVQGKVKLHGDYVRVDVFGFEHQDAVRPLLDNLQAKLLKNGLDPRIPWLNNHKICFRFM</sequence>
<dbReference type="GO" id="GO:0003677">
    <property type="term" value="F:DNA binding"/>
    <property type="evidence" value="ECO:0007669"/>
    <property type="project" value="InterPro"/>
</dbReference>